<name>A0ABV4BCH7_9GAMM</name>
<feature type="domain" description="RCK N-terminal" evidence="3">
    <location>
        <begin position="126"/>
        <end position="247"/>
    </location>
</feature>
<evidence type="ECO:0000313" key="6">
    <source>
        <dbReference type="Proteomes" id="UP001564408"/>
    </source>
</evidence>
<dbReference type="Gene3D" id="1.10.287.70">
    <property type="match status" value="1"/>
</dbReference>
<keyword evidence="2" id="KW-1133">Transmembrane helix</keyword>
<feature type="domain" description="RCK N-terminal" evidence="3">
    <location>
        <begin position="292"/>
        <end position="404"/>
    </location>
</feature>
<evidence type="ECO:0000259" key="3">
    <source>
        <dbReference type="Pfam" id="PF02254"/>
    </source>
</evidence>
<reference evidence="5 6" key="1">
    <citation type="submission" date="2024-05" db="EMBL/GenBank/DDBJ databases">
        <title>Genome Sequence and Characterization of the New Strain Purple Sulfur Bacterium of Genus Thioalkalicoccus.</title>
        <authorList>
            <person name="Bryantseva I.A."/>
            <person name="Kyndt J.A."/>
            <person name="Imhoff J.F."/>
        </authorList>
    </citation>
    <scope>NUCLEOTIDE SEQUENCE [LARGE SCALE GENOMIC DNA]</scope>
    <source>
        <strain evidence="5 6">Um2</strain>
    </source>
</reference>
<dbReference type="Gene3D" id="3.40.50.720">
    <property type="entry name" value="NAD(P)-binding Rossmann-like Domain"/>
    <property type="match status" value="2"/>
</dbReference>
<evidence type="ECO:0000259" key="4">
    <source>
        <dbReference type="Pfam" id="PF07885"/>
    </source>
</evidence>
<feature type="transmembrane region" description="Helical" evidence="2">
    <location>
        <begin position="45"/>
        <end position="64"/>
    </location>
</feature>
<evidence type="ECO:0000256" key="1">
    <source>
        <dbReference type="ARBA" id="ARBA00004651"/>
    </source>
</evidence>
<keyword evidence="5" id="KW-0407">Ion channel</keyword>
<feature type="transmembrane region" description="Helical" evidence="2">
    <location>
        <begin position="12"/>
        <end position="33"/>
    </location>
</feature>
<keyword evidence="6" id="KW-1185">Reference proteome</keyword>
<gene>
    <name evidence="5" type="ORF">ABC977_06155</name>
</gene>
<dbReference type="Pfam" id="PF02254">
    <property type="entry name" value="TrkA_N"/>
    <property type="match status" value="2"/>
</dbReference>
<keyword evidence="5" id="KW-0406">Ion transport</keyword>
<keyword evidence="2" id="KW-0812">Transmembrane</keyword>
<comment type="subcellular location">
    <subcellularLocation>
        <location evidence="1">Cell membrane</location>
        <topology evidence="1">Multi-pass membrane protein</topology>
    </subcellularLocation>
</comment>
<organism evidence="5 6">
    <name type="scientific">Thioalkalicoccus limnaeus</name>
    <dbReference type="NCBI Taxonomy" id="120681"/>
    <lineage>
        <taxon>Bacteria</taxon>
        <taxon>Pseudomonadati</taxon>
        <taxon>Pseudomonadota</taxon>
        <taxon>Gammaproteobacteria</taxon>
        <taxon>Chromatiales</taxon>
        <taxon>Chromatiaceae</taxon>
        <taxon>Thioalkalicoccus</taxon>
    </lineage>
</organism>
<dbReference type="Proteomes" id="UP001564408">
    <property type="component" value="Unassembled WGS sequence"/>
</dbReference>
<dbReference type="InterPro" id="IPR036291">
    <property type="entry name" value="NAD(P)-bd_dom_sf"/>
</dbReference>
<dbReference type="InterPro" id="IPR003148">
    <property type="entry name" value="RCK_N"/>
</dbReference>
<dbReference type="EMBL" id="JBDKXB010000005">
    <property type="protein sequence ID" value="MEY6431992.1"/>
    <property type="molecule type" value="Genomic_DNA"/>
</dbReference>
<dbReference type="GO" id="GO:0034220">
    <property type="term" value="P:monoatomic ion transmembrane transport"/>
    <property type="evidence" value="ECO:0007669"/>
    <property type="project" value="UniProtKB-KW"/>
</dbReference>
<dbReference type="RefSeq" id="WP_369666368.1">
    <property type="nucleotide sequence ID" value="NZ_JBDKXB010000005.1"/>
</dbReference>
<feature type="domain" description="Potassium channel" evidence="4">
    <location>
        <begin position="32"/>
        <end position="101"/>
    </location>
</feature>
<dbReference type="Pfam" id="PF07885">
    <property type="entry name" value="Ion_trans_2"/>
    <property type="match status" value="1"/>
</dbReference>
<dbReference type="SUPFAM" id="SSF81324">
    <property type="entry name" value="Voltage-gated potassium channels"/>
    <property type="match status" value="1"/>
</dbReference>
<keyword evidence="5" id="KW-0813">Transport</keyword>
<protein>
    <submittedName>
        <fullName evidence="5">Potassium channel family protein</fullName>
    </submittedName>
</protein>
<dbReference type="SUPFAM" id="SSF51735">
    <property type="entry name" value="NAD(P)-binding Rossmann-fold domains"/>
    <property type="match status" value="2"/>
</dbReference>
<dbReference type="InterPro" id="IPR050721">
    <property type="entry name" value="Trk_Ktr_HKT_K-transport"/>
</dbReference>
<accession>A0ABV4BCH7</accession>
<comment type="caution">
    <text evidence="5">The sequence shown here is derived from an EMBL/GenBank/DDBJ whole genome shotgun (WGS) entry which is preliminary data.</text>
</comment>
<feature type="transmembrane region" description="Helical" evidence="2">
    <location>
        <begin position="76"/>
        <end position="100"/>
    </location>
</feature>
<dbReference type="PANTHER" id="PTHR43833">
    <property type="entry name" value="POTASSIUM CHANNEL PROTEIN 2-RELATED-RELATED"/>
    <property type="match status" value="1"/>
</dbReference>
<proteinExistence type="predicted"/>
<dbReference type="InterPro" id="IPR013099">
    <property type="entry name" value="K_chnl_dom"/>
</dbReference>
<sequence length="567" mass="62716">MKPVVFLVLRRMRAPLLAPIAAYAIAVVGLVLIPGQDANGEPWRMTIFHALYFVSFMSTTIGFGEIPYAFTNAQRLWVLFCIFLTVSVWLYAIGKLIALLQDKTFQRALAERRFATLVRRLSDPFYLVCGYGETGSALVQALTDRHQRAVVIDIKPERIALLQLENLREFVPALAADARQPHRLLDAGLSHPLCAGAVALTNVNATNLKIAITAKLLHPRIKVICRADSRAIEANMASFGTDHIFDPFETFALSLATRIHSPQLTRLYQWLTSRSGMPPAATRPPPAEGRWILCGYGRFGRALHKHLADPSREFIVIEAQPDRTGRPTGAKLVTGPGTEADTLEQASVCDAVGLVAGTDDDANNLSIIMTARELNRDLFVVARENQSENHGLFFAVEADIIMHPSTVLAERIAELLGTPLLTEFCHQASHQDDDWAGRLLQCLEAMVSDQPLAVWETRIEAEQAPAVATAVETGTHLDLATLNRNPRDREDRLPCLVLLRLHGGEPQLLPDAGQAVQRGDQLLMCGQPWVRQRLAWTLQDPHALAYVLTGETRDGFWHLAANGRRFG</sequence>
<evidence type="ECO:0000313" key="5">
    <source>
        <dbReference type="EMBL" id="MEY6431992.1"/>
    </source>
</evidence>
<evidence type="ECO:0000256" key="2">
    <source>
        <dbReference type="SAM" id="Phobius"/>
    </source>
</evidence>
<keyword evidence="2" id="KW-0472">Membrane</keyword>